<evidence type="ECO:0000256" key="3">
    <source>
        <dbReference type="ARBA" id="ARBA00022842"/>
    </source>
</evidence>
<dbReference type="PANTHER" id="PTHR31225:SF221">
    <property type="entry name" value="(-)-GERMACRENE D SYNTHASE"/>
    <property type="match status" value="1"/>
</dbReference>
<dbReference type="SUPFAM" id="SSF48239">
    <property type="entry name" value="Terpenoid cyclases/Protein prenyltransferases"/>
    <property type="match status" value="1"/>
</dbReference>
<dbReference type="InterPro" id="IPR036965">
    <property type="entry name" value="Terpene_synth_N_sf"/>
</dbReference>
<protein>
    <submittedName>
        <fullName evidence="7">Uncharacterized protein</fullName>
    </submittedName>
</protein>
<organism evidence="7 8">
    <name type="scientific">Canavalia gladiata</name>
    <name type="common">Sword bean</name>
    <name type="synonym">Dolichos gladiatus</name>
    <dbReference type="NCBI Taxonomy" id="3824"/>
    <lineage>
        <taxon>Eukaryota</taxon>
        <taxon>Viridiplantae</taxon>
        <taxon>Streptophyta</taxon>
        <taxon>Embryophyta</taxon>
        <taxon>Tracheophyta</taxon>
        <taxon>Spermatophyta</taxon>
        <taxon>Magnoliopsida</taxon>
        <taxon>eudicotyledons</taxon>
        <taxon>Gunneridae</taxon>
        <taxon>Pentapetalae</taxon>
        <taxon>rosids</taxon>
        <taxon>fabids</taxon>
        <taxon>Fabales</taxon>
        <taxon>Fabaceae</taxon>
        <taxon>Papilionoideae</taxon>
        <taxon>50 kb inversion clade</taxon>
        <taxon>NPAAA clade</taxon>
        <taxon>indigoferoid/millettioid clade</taxon>
        <taxon>Phaseoleae</taxon>
        <taxon>Canavalia</taxon>
    </lineage>
</organism>
<evidence type="ECO:0000313" key="7">
    <source>
        <dbReference type="EMBL" id="KAK7312909.1"/>
    </source>
</evidence>
<dbReference type="GO" id="GO:0016114">
    <property type="term" value="P:terpenoid biosynthetic process"/>
    <property type="evidence" value="ECO:0007669"/>
    <property type="project" value="InterPro"/>
</dbReference>
<dbReference type="InterPro" id="IPR001906">
    <property type="entry name" value="Terpene_synth_N"/>
</dbReference>
<dbReference type="GO" id="GO:0010333">
    <property type="term" value="F:terpene synthase activity"/>
    <property type="evidence" value="ECO:0007669"/>
    <property type="project" value="InterPro"/>
</dbReference>
<dbReference type="InterPro" id="IPR008930">
    <property type="entry name" value="Terpenoid_cyclase/PrenylTrfase"/>
</dbReference>
<dbReference type="GO" id="GO:0000287">
    <property type="term" value="F:magnesium ion binding"/>
    <property type="evidence" value="ECO:0007669"/>
    <property type="project" value="InterPro"/>
</dbReference>
<reference evidence="7 8" key="1">
    <citation type="submission" date="2024-01" db="EMBL/GenBank/DDBJ databases">
        <title>The genomes of 5 underutilized Papilionoideae crops provide insights into root nodulation and disease resistanc.</title>
        <authorList>
            <person name="Jiang F."/>
        </authorList>
    </citation>
    <scope>NUCLEOTIDE SEQUENCE [LARGE SCALE GENOMIC DNA]</scope>
    <source>
        <strain evidence="7">LVBAO_FW01</strain>
        <tissue evidence="7">Leaves</tissue>
    </source>
</reference>
<proteinExistence type="predicted"/>
<dbReference type="InterPro" id="IPR005630">
    <property type="entry name" value="Terpene_synthase_metal-bd"/>
</dbReference>
<dbReference type="InterPro" id="IPR008949">
    <property type="entry name" value="Isoprenoid_synthase_dom_sf"/>
</dbReference>
<evidence type="ECO:0000259" key="6">
    <source>
        <dbReference type="Pfam" id="PF03936"/>
    </source>
</evidence>
<dbReference type="InterPro" id="IPR050148">
    <property type="entry name" value="Terpene_synthase-like"/>
</dbReference>
<dbReference type="EMBL" id="JAYMYQ010000009">
    <property type="protein sequence ID" value="KAK7312909.1"/>
    <property type="molecule type" value="Genomic_DNA"/>
</dbReference>
<evidence type="ECO:0000256" key="2">
    <source>
        <dbReference type="ARBA" id="ARBA00022723"/>
    </source>
</evidence>
<comment type="caution">
    <text evidence="7">The sequence shown here is derived from an EMBL/GenBank/DDBJ whole genome shotgun (WGS) entry which is preliminary data.</text>
</comment>
<name>A0AAN9KBT9_CANGL</name>
<dbReference type="Pfam" id="PF01397">
    <property type="entry name" value="Terpene_synth"/>
    <property type="match status" value="1"/>
</dbReference>
<feature type="domain" description="Terpene synthase N-terminal" evidence="5">
    <location>
        <begin position="30"/>
        <end position="207"/>
    </location>
</feature>
<dbReference type="PANTHER" id="PTHR31225">
    <property type="entry name" value="OS04G0344100 PROTEIN-RELATED"/>
    <property type="match status" value="1"/>
</dbReference>
<gene>
    <name evidence="7" type="ORF">VNO77_37150</name>
</gene>
<dbReference type="AlphaFoldDB" id="A0AAN9KBT9"/>
<comment type="cofactor">
    <cofactor evidence="1">
        <name>Mg(2+)</name>
        <dbReference type="ChEBI" id="CHEBI:18420"/>
    </cofactor>
</comment>
<evidence type="ECO:0000259" key="5">
    <source>
        <dbReference type="Pfam" id="PF01397"/>
    </source>
</evidence>
<keyword evidence="8" id="KW-1185">Reference proteome</keyword>
<dbReference type="Gene3D" id="1.50.10.130">
    <property type="entry name" value="Terpene synthase, N-terminal domain"/>
    <property type="match status" value="1"/>
</dbReference>
<dbReference type="Gene3D" id="1.10.600.10">
    <property type="entry name" value="Farnesyl Diphosphate Synthase"/>
    <property type="match status" value="2"/>
</dbReference>
<accession>A0AAN9KBT9</accession>
<keyword evidence="3" id="KW-0460">Magnesium</keyword>
<feature type="domain" description="Terpene synthase metal-binding" evidence="6">
    <location>
        <begin position="215"/>
        <end position="342"/>
    </location>
</feature>
<evidence type="ECO:0000313" key="8">
    <source>
        <dbReference type="Proteomes" id="UP001367508"/>
    </source>
</evidence>
<keyword evidence="4" id="KW-0456">Lyase</keyword>
<sequence length="399" mass="46453">MSAEASSLNCLYLDAKSGLHRPVADFHPSVWKDYFLQYVSDSMEFVHNFGVQIETLKEEVRKMLVLESEKPLAKLDLIDSICRLGVNRHFEFEIFEVLKHVHMDYVENEEIILEDNHRSLAMLFRLLRQHGFHVSPNVFNKFKDEQGNFSGRSIIDFEGILNLYEASHMRIHEEYIVEEAFVLTSSQLESIVIQLNPFLATQVNHSLGQSLHKNLPRLEFKKVVHAYMTEAKWLNNNYIPTTEEYMRTSTISCCYSLLITTSYIGMGNTITEDIFKWVTNEPKIVKAASVLCRLMDDIVSNEFEQKRGHVCSFLECYMKEYGVSRDAAIDECRKRITLAWKDINEECLRPNIVPMHFLMRILNLSRFLVVFYKDDHNYTHSEGLMKTSIKALLVDSIPI</sequence>
<keyword evidence="2" id="KW-0479">Metal-binding</keyword>
<dbReference type="Proteomes" id="UP001367508">
    <property type="component" value="Unassembled WGS sequence"/>
</dbReference>
<dbReference type="Pfam" id="PF03936">
    <property type="entry name" value="Terpene_synth_C"/>
    <property type="match status" value="1"/>
</dbReference>
<evidence type="ECO:0000256" key="4">
    <source>
        <dbReference type="ARBA" id="ARBA00023239"/>
    </source>
</evidence>
<dbReference type="SUPFAM" id="SSF48576">
    <property type="entry name" value="Terpenoid synthases"/>
    <property type="match status" value="1"/>
</dbReference>
<evidence type="ECO:0000256" key="1">
    <source>
        <dbReference type="ARBA" id="ARBA00001946"/>
    </source>
</evidence>